<feature type="transmembrane region" description="Helical" evidence="8">
    <location>
        <begin position="128"/>
        <end position="150"/>
    </location>
</feature>
<comment type="subcellular location">
    <subcellularLocation>
        <location evidence="1">Cell membrane</location>
        <topology evidence="1">Multi-pass membrane protein</topology>
    </subcellularLocation>
</comment>
<evidence type="ECO:0000256" key="6">
    <source>
        <dbReference type="ARBA" id="ARBA00022989"/>
    </source>
</evidence>
<dbReference type="EMBL" id="MGHH01000007">
    <property type="protein sequence ID" value="OGM64860.1"/>
    <property type="molecule type" value="Genomic_DNA"/>
</dbReference>
<sequence length="566" mass="64778">MKTNKILLIAILLLAALLRFWKLNDYPALNADESAIGYNAYSLIQTGMDEHGNSWPIHFQSFNDYKPGLYFYLVLPFVKFSGLNEWAVRIPSATLGVLSVWAIYLLVNELFGSKMANSQWLIDKKNKLIINHESLAISASFLLAISPWHIHFSRGGWEVSVATFFITLGLYFFVKAIRKSNLLLFALCSLLFALSFYTYHAARIVVPLLGIGLLVIYRDSIKKNVKNVALAGLVGLVALLPLIKDFTRPEISSRAAGVGLFADPGPLSRVNEQRGEHGDYTSIQAKLLHNKAVNYSLAFLDNWSEHYHGLFLFLSGDDIQRNKVPETGQMYLFDILFLTLGVVFLLKSKILNPKSRNLILWWLLVAPTASALTFQSPHALRSQNMVIPLTIIGAVGFSYILKWLKLNITSKSLLTTYYILLATVIFWNFARYQHMYWIHMAKEYPFSSQYGVKELVAYVNENKDKYENIIVTDRYDQPYILFLFYLKYPPDMFQKEHELTARDKFGFSTVRAFDRFEFRSIEWDTDQPTNPNSLIIGTDEEIPDEANIVKEIYGTNGYKYFQVVAN</sequence>
<evidence type="ECO:0000256" key="2">
    <source>
        <dbReference type="ARBA" id="ARBA00022475"/>
    </source>
</evidence>
<feature type="transmembrane region" description="Helical" evidence="8">
    <location>
        <begin position="156"/>
        <end position="174"/>
    </location>
</feature>
<keyword evidence="5 8" id="KW-0812">Transmembrane</keyword>
<dbReference type="STRING" id="1802521.A2893_04370"/>
<dbReference type="GO" id="GO:0006493">
    <property type="term" value="P:protein O-linked glycosylation"/>
    <property type="evidence" value="ECO:0007669"/>
    <property type="project" value="InterPro"/>
</dbReference>
<feature type="transmembrane region" description="Helical" evidence="8">
    <location>
        <begin position="328"/>
        <end position="346"/>
    </location>
</feature>
<evidence type="ECO:0000256" key="8">
    <source>
        <dbReference type="SAM" id="Phobius"/>
    </source>
</evidence>
<name>A0A1F8BLM1_9BACT</name>
<protein>
    <recommendedName>
        <fullName evidence="9">ArnT-like N-terminal domain-containing protein</fullName>
    </recommendedName>
</protein>
<dbReference type="GO" id="GO:0005886">
    <property type="term" value="C:plasma membrane"/>
    <property type="evidence" value="ECO:0007669"/>
    <property type="project" value="UniProtKB-SubCell"/>
</dbReference>
<keyword evidence="7 8" id="KW-0472">Membrane</keyword>
<evidence type="ECO:0000256" key="7">
    <source>
        <dbReference type="ARBA" id="ARBA00023136"/>
    </source>
</evidence>
<evidence type="ECO:0000256" key="3">
    <source>
        <dbReference type="ARBA" id="ARBA00022676"/>
    </source>
</evidence>
<dbReference type="AlphaFoldDB" id="A0A1F8BLM1"/>
<evidence type="ECO:0000313" key="10">
    <source>
        <dbReference type="EMBL" id="OGM64860.1"/>
    </source>
</evidence>
<keyword evidence="3" id="KW-0328">Glycosyltransferase</keyword>
<feature type="transmembrane region" description="Helical" evidence="8">
    <location>
        <begin position="382"/>
        <end position="401"/>
    </location>
</feature>
<dbReference type="GO" id="GO:0000030">
    <property type="term" value="F:mannosyltransferase activity"/>
    <property type="evidence" value="ECO:0007669"/>
    <property type="project" value="InterPro"/>
</dbReference>
<reference evidence="10 11" key="1">
    <citation type="journal article" date="2016" name="Nat. Commun.">
        <title>Thousands of microbial genomes shed light on interconnected biogeochemical processes in an aquifer system.</title>
        <authorList>
            <person name="Anantharaman K."/>
            <person name="Brown C.T."/>
            <person name="Hug L.A."/>
            <person name="Sharon I."/>
            <person name="Castelle C.J."/>
            <person name="Probst A.J."/>
            <person name="Thomas B.C."/>
            <person name="Singh A."/>
            <person name="Wilkins M.J."/>
            <person name="Karaoz U."/>
            <person name="Brodie E.L."/>
            <person name="Williams K.H."/>
            <person name="Hubbard S.S."/>
            <person name="Banfield J.F."/>
        </authorList>
    </citation>
    <scope>NUCLEOTIDE SEQUENCE [LARGE SCALE GENOMIC DNA]</scope>
</reference>
<feature type="transmembrane region" description="Helical" evidence="8">
    <location>
        <begin position="227"/>
        <end position="243"/>
    </location>
</feature>
<dbReference type="GO" id="GO:0016763">
    <property type="term" value="F:pentosyltransferase activity"/>
    <property type="evidence" value="ECO:0007669"/>
    <property type="project" value="TreeGrafter"/>
</dbReference>
<comment type="caution">
    <text evidence="10">The sequence shown here is derived from an EMBL/GenBank/DDBJ whole genome shotgun (WGS) entry which is preliminary data.</text>
</comment>
<evidence type="ECO:0000313" key="11">
    <source>
        <dbReference type="Proteomes" id="UP000176725"/>
    </source>
</evidence>
<keyword evidence="4" id="KW-0808">Transferase</keyword>
<dbReference type="GO" id="GO:0009103">
    <property type="term" value="P:lipopolysaccharide biosynthetic process"/>
    <property type="evidence" value="ECO:0007669"/>
    <property type="project" value="UniProtKB-ARBA"/>
</dbReference>
<feature type="transmembrane region" description="Helical" evidence="8">
    <location>
        <begin position="204"/>
        <end position="220"/>
    </location>
</feature>
<dbReference type="PANTHER" id="PTHR33908:SF11">
    <property type="entry name" value="MEMBRANE PROTEIN"/>
    <property type="match status" value="1"/>
</dbReference>
<feature type="transmembrane region" description="Helical" evidence="8">
    <location>
        <begin position="358"/>
        <end position="376"/>
    </location>
</feature>
<evidence type="ECO:0000259" key="9">
    <source>
        <dbReference type="Pfam" id="PF02366"/>
    </source>
</evidence>
<proteinExistence type="predicted"/>
<feature type="transmembrane region" description="Helical" evidence="8">
    <location>
        <begin position="413"/>
        <end position="430"/>
    </location>
</feature>
<keyword evidence="6 8" id="KW-1133">Transmembrane helix</keyword>
<feature type="transmembrane region" description="Helical" evidence="8">
    <location>
        <begin position="86"/>
        <end position="107"/>
    </location>
</feature>
<dbReference type="Proteomes" id="UP000176725">
    <property type="component" value="Unassembled WGS sequence"/>
</dbReference>
<feature type="domain" description="ArnT-like N-terminal" evidence="9">
    <location>
        <begin position="10"/>
        <end position="115"/>
    </location>
</feature>
<accession>A0A1F8BLM1</accession>
<evidence type="ECO:0000256" key="4">
    <source>
        <dbReference type="ARBA" id="ARBA00022679"/>
    </source>
</evidence>
<evidence type="ECO:0000256" key="5">
    <source>
        <dbReference type="ARBA" id="ARBA00022692"/>
    </source>
</evidence>
<keyword evidence="2" id="KW-1003">Cell membrane</keyword>
<feature type="transmembrane region" description="Helical" evidence="8">
    <location>
        <begin position="181"/>
        <end position="198"/>
    </location>
</feature>
<evidence type="ECO:0000256" key="1">
    <source>
        <dbReference type="ARBA" id="ARBA00004651"/>
    </source>
</evidence>
<dbReference type="PANTHER" id="PTHR33908">
    <property type="entry name" value="MANNOSYLTRANSFERASE YKCB-RELATED"/>
    <property type="match status" value="1"/>
</dbReference>
<gene>
    <name evidence="10" type="ORF">A2893_04370</name>
</gene>
<dbReference type="InterPro" id="IPR003342">
    <property type="entry name" value="ArnT-like_N"/>
</dbReference>
<organism evidence="10 11">
    <name type="scientific">Candidatus Woesebacteria bacterium RIFCSPLOWO2_01_FULL_39_25</name>
    <dbReference type="NCBI Taxonomy" id="1802521"/>
    <lineage>
        <taxon>Bacteria</taxon>
        <taxon>Candidatus Woeseibacteriota</taxon>
    </lineage>
</organism>
<dbReference type="InterPro" id="IPR050297">
    <property type="entry name" value="LipidA_mod_glycosyltrf_83"/>
</dbReference>
<dbReference type="Pfam" id="PF02366">
    <property type="entry name" value="PMT"/>
    <property type="match status" value="1"/>
</dbReference>